<dbReference type="AlphaFoldDB" id="Q3UVX4"/>
<feature type="compositionally biased region" description="Basic and acidic residues" evidence="1">
    <location>
        <begin position="165"/>
        <end position="190"/>
    </location>
</feature>
<evidence type="ECO:0000313" key="3">
    <source>
        <dbReference type="MGI" id="MGI:3603579"/>
    </source>
</evidence>
<sequence>GAHREASHDVARQLQLREGGRVALHLVLDVADLQHRSVLPGVHIEHILGHRLLPVVQLHHRLAGRNRLRPCSLTGRATARVGSVLPALLGGRYLCVSLEGVGSDPAEGPAQRLALVPLHVFVAAVGQRERQAELGLRGHTAHHRALHGAHRLVSPCLGPAAPLHHRPDPTKRAAAREPPHEPGSRRDQRSRVARCQVHREERPWPGTRPIQTVDFRSAASRSRGVSIKRAVFPTRTFAKATCQLLLVLTAGLEFRAPWCFYSTWVKGEE</sequence>
<reference evidence="2" key="6">
    <citation type="submission" date="2004-03" db="EMBL/GenBank/DDBJ databases">
        <authorList>
            <person name="Arakawa T."/>
            <person name="Carninci P."/>
            <person name="Fukuda S."/>
            <person name="Hashizume W."/>
            <person name="Hayashida K."/>
            <person name="Hori F."/>
            <person name="Iida J."/>
            <person name="Imamura K."/>
            <person name="Imotani K."/>
            <person name="Itoh M."/>
            <person name="Kanagawa S."/>
            <person name="Kawai J."/>
            <person name="Kojima M."/>
            <person name="Konno H."/>
            <person name="Murata M."/>
            <person name="Nakamura M."/>
            <person name="Ninomiya N."/>
            <person name="Nishiyori H."/>
            <person name="Nomura K."/>
            <person name="Ohno M."/>
            <person name="Sakazume N."/>
            <person name="Sano H."/>
            <person name="Sasaki D."/>
            <person name="Shibata K."/>
            <person name="Shiraki T."/>
            <person name="Tagami M."/>
            <person name="Tagami Y."/>
            <person name="Waki K."/>
            <person name="Watahiki A."/>
            <person name="Muramatsu M."/>
            <person name="Hayashizaki Y."/>
        </authorList>
    </citation>
    <scope>NUCLEOTIDE SEQUENCE</scope>
    <source>
        <strain evidence="2">C57BL/6J</strain>
        <tissue evidence="2">Diencephalon</tissue>
    </source>
</reference>
<organism evidence="2">
    <name type="scientific">Mus musculus</name>
    <name type="common">Mouse</name>
    <dbReference type="NCBI Taxonomy" id="10090"/>
    <lineage>
        <taxon>Eukaryota</taxon>
        <taxon>Metazoa</taxon>
        <taxon>Chordata</taxon>
        <taxon>Craniata</taxon>
        <taxon>Vertebrata</taxon>
        <taxon>Euteleostomi</taxon>
        <taxon>Mammalia</taxon>
        <taxon>Eutheria</taxon>
        <taxon>Euarchontoglires</taxon>
        <taxon>Glires</taxon>
        <taxon>Rodentia</taxon>
        <taxon>Myomorpha</taxon>
        <taxon>Muroidea</taxon>
        <taxon>Muridae</taxon>
        <taxon>Murinae</taxon>
        <taxon>Mus</taxon>
        <taxon>Mus</taxon>
    </lineage>
</organism>
<reference evidence="2" key="1">
    <citation type="journal article" date="1999" name="Methods Enzymol.">
        <title>High-efficiency full-length cDNA cloning.</title>
        <authorList>
            <person name="Carninci P."/>
            <person name="Hayashizaki Y."/>
        </authorList>
    </citation>
    <scope>NUCLEOTIDE SEQUENCE</scope>
    <source>
        <strain evidence="2">C57BL/6J</strain>
        <tissue evidence="2">Diencephalon</tissue>
    </source>
</reference>
<protein>
    <submittedName>
        <fullName evidence="2">Uncharacterized protein</fullName>
    </submittedName>
</protein>
<reference evidence="2" key="2">
    <citation type="journal article" date="2000" name="Genome Res.">
        <title>Normalization and subtraction of cap-trapper-selected cDNAs to prepare full-length cDNA libraries for rapid discovery of new genes.</title>
        <authorList>
            <person name="Carninci P."/>
            <person name="Shibata Y."/>
            <person name="Hayatsu N."/>
            <person name="Sugahara Y."/>
            <person name="Shibata K."/>
            <person name="Itoh M."/>
            <person name="Konno H."/>
            <person name="Okazaki Y."/>
            <person name="Muramatsu M."/>
            <person name="Hayashizaki Y."/>
        </authorList>
    </citation>
    <scope>NUCLEOTIDE SEQUENCE</scope>
    <source>
        <strain evidence="2">C57BL/6J</strain>
        <tissue evidence="2">Diencephalon</tissue>
    </source>
</reference>
<proteinExistence type="evidence at transcript level"/>
<reference evidence="2" key="3">
    <citation type="journal article" date="2000" name="Genome Res.">
        <title>RIKEN integrated sequence analysis (RISA) system--384-format sequencing pipeline with 384 multicapillary sequencer.</title>
        <authorList>
            <person name="Shibata K."/>
            <person name="Itoh M."/>
            <person name="Aizawa K."/>
            <person name="Nagaoka S."/>
            <person name="Sasaki N."/>
            <person name="Carninci P."/>
            <person name="Konno H."/>
            <person name="Akiyama J."/>
            <person name="Nishi K."/>
            <person name="Kitsunai T."/>
            <person name="Tashiro H."/>
            <person name="Itoh M."/>
            <person name="Sumi N."/>
            <person name="Ishii Y."/>
            <person name="Nakamura S."/>
            <person name="Hazama M."/>
            <person name="Nishine T."/>
            <person name="Harada A."/>
            <person name="Yamamoto R."/>
            <person name="Matsumoto H."/>
            <person name="Sakaguchi S."/>
            <person name="Ikegami T."/>
            <person name="Kashiwagi K."/>
            <person name="Fujiwake S."/>
            <person name="Inoue K."/>
            <person name="Togawa Y."/>
            <person name="Izawa M."/>
            <person name="Ohara E."/>
            <person name="Watahiki M."/>
            <person name="Yoneda Y."/>
            <person name="Ishikawa T."/>
            <person name="Ozawa K."/>
            <person name="Tanaka T."/>
            <person name="Matsuura S."/>
            <person name="Kawai J."/>
            <person name="Okazaki Y."/>
            <person name="Muramatsu M."/>
            <person name="Inoue Y."/>
            <person name="Kira A."/>
            <person name="Hayashizaki Y."/>
        </authorList>
    </citation>
    <scope>NUCLEOTIDE SEQUENCE</scope>
    <source>
        <strain evidence="2">C57BL/6J</strain>
        <tissue evidence="2">Diencephalon</tissue>
    </source>
</reference>
<name>Q3UVX4_MOUSE</name>
<reference evidence="2" key="5">
    <citation type="journal article" date="2002" name="Nature">
        <title>Analysis of the mouse transcriptome based on functional annotation of 60,770 full-length cDNAs.</title>
        <authorList>
            <consortium name="The FANTOM Consortium and the RIKEN Genome Exploration Research Group Phase I and II Team"/>
        </authorList>
    </citation>
    <scope>NUCLEOTIDE SEQUENCE</scope>
    <source>
        <strain evidence="2">C57BL/6J</strain>
        <tissue evidence="2">Diencephalon</tissue>
    </source>
</reference>
<reference evidence="2" key="8">
    <citation type="journal article" date="2005" name="Science">
        <title>Antisense Transcription in the Mammalian Transcriptome.</title>
        <authorList>
            <consortium name="RIKEN Genome Exploration Research Group and Genome Science Group (Genome Network Project Core Group) and the FANTOM Consortium"/>
        </authorList>
    </citation>
    <scope>NUCLEOTIDE SEQUENCE</scope>
    <source>
        <strain evidence="2">C57BL/6J</strain>
        <tissue evidence="2">Diencephalon</tissue>
    </source>
</reference>
<dbReference type="AGR" id="MGI:3603579"/>
<accession>Q3UVX4</accession>
<gene>
    <name evidence="3" type="primary">9930004E17Rik</name>
</gene>
<feature type="region of interest" description="Disordered" evidence="1">
    <location>
        <begin position="158"/>
        <end position="191"/>
    </location>
</feature>
<reference evidence="2" key="7">
    <citation type="journal article" date="2005" name="Science">
        <title>The Transcriptional Landscape of the Mammalian Genome.</title>
        <authorList>
            <consortium name="The FANTOM Consortium"/>
            <consortium name="Riken Genome Exploration Research Group and Genome Science Group (Genome Network Project Core Group)"/>
        </authorList>
    </citation>
    <scope>NUCLEOTIDE SEQUENCE</scope>
    <source>
        <strain evidence="2">C57BL/6J</strain>
        <tissue evidence="2">Diencephalon</tissue>
    </source>
</reference>
<dbReference type="MGI" id="MGI:3603579">
    <property type="gene designation" value="9930004E17Rik"/>
</dbReference>
<reference evidence="2" key="4">
    <citation type="journal article" date="2001" name="Nature">
        <title>Functional annotation of a full-length mouse cDNA collection.</title>
        <authorList>
            <consortium name="The RIKEN Genome Exploration Research Group Phase II Team and the FANTOM Consortium"/>
        </authorList>
    </citation>
    <scope>NUCLEOTIDE SEQUENCE</scope>
    <source>
        <strain evidence="2">C57BL/6J</strain>
        <tissue evidence="2">Diencephalon</tissue>
    </source>
</reference>
<evidence type="ECO:0000313" key="2">
    <source>
        <dbReference type="EMBL" id="BAE23145.1"/>
    </source>
</evidence>
<evidence type="ECO:0000256" key="1">
    <source>
        <dbReference type="SAM" id="MobiDB-lite"/>
    </source>
</evidence>
<feature type="non-terminal residue" evidence="2">
    <location>
        <position position="1"/>
    </location>
</feature>
<dbReference type="EMBL" id="AK136848">
    <property type="protein sequence ID" value="BAE23145.1"/>
    <property type="molecule type" value="mRNA"/>
</dbReference>